<accession>A0A4R4RJ22</accession>
<dbReference type="Proteomes" id="UP000295621">
    <property type="component" value="Unassembled WGS sequence"/>
</dbReference>
<keyword evidence="5" id="KW-1185">Reference proteome</keyword>
<evidence type="ECO:0000256" key="2">
    <source>
        <dbReference type="ARBA" id="ARBA00023043"/>
    </source>
</evidence>
<feature type="repeat" description="ANK" evidence="3">
    <location>
        <begin position="400"/>
        <end position="432"/>
    </location>
</feature>
<name>A0A4R4RJ22_9ACTN</name>
<dbReference type="InterPro" id="IPR036770">
    <property type="entry name" value="Ankyrin_rpt-contain_sf"/>
</dbReference>
<feature type="repeat" description="ANK" evidence="3">
    <location>
        <begin position="238"/>
        <end position="270"/>
    </location>
</feature>
<sequence>MRTEVSMPELPAHPDLAHLKKQAKELLRRLRDDEPGARLSDAQFRLAREYGFPSWPALRRHVEELRGPTVLDWLRLVYAGGTIGGTHAARPSEAARWIGRIDLSDPYLACAVGDVDGVSSAVAADPGWVHRPGGPLGLPPLVAVTHSSLVRLPEFAPGLRECARVLLDAGADPNQAATSPGGHPLSALYGAAGVTHDRELTALLLERGADPDDDESLYHSLGDVGCVRLLLAAGATVTGTNAMYAVADHDDADVLRLLLEHGGDANEPSPSWGSPLLFALRRRCSTAFVRLLLDAGADPRVVSPDGVGAHRLALRFGLTEAAALLPGSETDDPAEQLIAASTSGDGDTARRLLADHPGLIAALDDAQRRLLPDLAAGGAADAVRLLVEAGWPIDTPGGDWHATALNHAVFRGDAGLTRFLLEHGADPAVRHGFGDTVVGTLSWASLNNEEVGIVADWAGCAQALRDHGVVLPDDDEFGDGVR</sequence>
<dbReference type="Pfam" id="PF12796">
    <property type="entry name" value="Ank_2"/>
    <property type="match status" value="1"/>
</dbReference>
<dbReference type="Pfam" id="PF00023">
    <property type="entry name" value="Ank"/>
    <property type="match status" value="1"/>
</dbReference>
<protein>
    <submittedName>
        <fullName evidence="4">Ankyrin repeat domain-containing protein</fullName>
    </submittedName>
</protein>
<dbReference type="PANTHER" id="PTHR24198:SF165">
    <property type="entry name" value="ANKYRIN REPEAT-CONTAINING PROTEIN-RELATED"/>
    <property type="match status" value="1"/>
</dbReference>
<dbReference type="InterPro" id="IPR002110">
    <property type="entry name" value="Ankyrin_rpt"/>
</dbReference>
<keyword evidence="2 3" id="KW-0040">ANK repeat</keyword>
<evidence type="ECO:0000256" key="3">
    <source>
        <dbReference type="PROSITE-ProRule" id="PRU00023"/>
    </source>
</evidence>
<proteinExistence type="predicted"/>
<evidence type="ECO:0000313" key="4">
    <source>
        <dbReference type="EMBL" id="TDC49430.1"/>
    </source>
</evidence>
<reference evidence="4 5" key="1">
    <citation type="submission" date="2019-02" db="EMBL/GenBank/DDBJ databases">
        <title>Draft genome sequences of novel Actinobacteria.</title>
        <authorList>
            <person name="Sahin N."/>
            <person name="Ay H."/>
            <person name="Saygin H."/>
        </authorList>
    </citation>
    <scope>NUCLEOTIDE SEQUENCE [LARGE SCALE GENOMIC DNA]</scope>
    <source>
        <strain evidence="4 5">KC603</strain>
    </source>
</reference>
<keyword evidence="1" id="KW-0677">Repeat</keyword>
<dbReference type="Gene3D" id="1.25.40.20">
    <property type="entry name" value="Ankyrin repeat-containing domain"/>
    <property type="match status" value="3"/>
</dbReference>
<dbReference type="PROSITE" id="PS50297">
    <property type="entry name" value="ANK_REP_REGION"/>
    <property type="match status" value="1"/>
</dbReference>
<dbReference type="PROSITE" id="PS50088">
    <property type="entry name" value="ANK_REPEAT"/>
    <property type="match status" value="2"/>
</dbReference>
<dbReference type="SMART" id="SM00248">
    <property type="entry name" value="ANK"/>
    <property type="match status" value="5"/>
</dbReference>
<dbReference type="OrthoDB" id="928522at2"/>
<dbReference type="AlphaFoldDB" id="A0A4R4RJ22"/>
<evidence type="ECO:0000256" key="1">
    <source>
        <dbReference type="ARBA" id="ARBA00022737"/>
    </source>
</evidence>
<dbReference type="PANTHER" id="PTHR24198">
    <property type="entry name" value="ANKYRIN REPEAT AND PROTEIN KINASE DOMAIN-CONTAINING PROTEIN"/>
    <property type="match status" value="1"/>
</dbReference>
<dbReference type="RefSeq" id="WP_131985068.1">
    <property type="nucleotide sequence ID" value="NZ_SMKL01000042.1"/>
</dbReference>
<dbReference type="SUPFAM" id="SSF48403">
    <property type="entry name" value="Ankyrin repeat"/>
    <property type="match status" value="1"/>
</dbReference>
<dbReference type="EMBL" id="SMKL01000042">
    <property type="protein sequence ID" value="TDC49430.1"/>
    <property type="molecule type" value="Genomic_DNA"/>
</dbReference>
<organism evidence="4 5">
    <name type="scientific">Jiangella ureilytica</name>
    <dbReference type="NCBI Taxonomy" id="2530374"/>
    <lineage>
        <taxon>Bacteria</taxon>
        <taxon>Bacillati</taxon>
        <taxon>Actinomycetota</taxon>
        <taxon>Actinomycetes</taxon>
        <taxon>Jiangellales</taxon>
        <taxon>Jiangellaceae</taxon>
        <taxon>Jiangella</taxon>
    </lineage>
</organism>
<gene>
    <name evidence="4" type="ORF">E1212_18355</name>
</gene>
<comment type="caution">
    <text evidence="4">The sequence shown here is derived from an EMBL/GenBank/DDBJ whole genome shotgun (WGS) entry which is preliminary data.</text>
</comment>
<evidence type="ECO:0000313" key="5">
    <source>
        <dbReference type="Proteomes" id="UP000295621"/>
    </source>
</evidence>